<accession>A0A8K0JFJ9</accession>
<protein>
    <submittedName>
        <fullName evidence="2">Uncharacterized protein</fullName>
    </submittedName>
</protein>
<evidence type="ECO:0000313" key="3">
    <source>
        <dbReference type="Proteomes" id="UP000811619"/>
    </source>
</evidence>
<feature type="transmembrane region" description="Helical" evidence="1">
    <location>
        <begin position="233"/>
        <end position="257"/>
    </location>
</feature>
<dbReference type="EMBL" id="SRPY01000134">
    <property type="protein sequence ID" value="KAG5928135.1"/>
    <property type="molecule type" value="Genomic_DNA"/>
</dbReference>
<dbReference type="OrthoDB" id="5293596at2759"/>
<keyword evidence="3" id="KW-1185">Reference proteome</keyword>
<dbReference type="AlphaFoldDB" id="A0A8K0JFJ9"/>
<keyword evidence="1" id="KW-1133">Transmembrane helix</keyword>
<keyword evidence="1" id="KW-0472">Membrane</keyword>
<proteinExistence type="predicted"/>
<reference evidence="2" key="1">
    <citation type="journal article" date="2020" name="bioRxiv">
        <title>Whole genome comparisons of ergot fungi reveals the divergence and evolution of species within the genus Claviceps are the result of varying mechanisms driving genome evolution and host range expansion.</title>
        <authorList>
            <person name="Wyka S.A."/>
            <person name="Mondo S.J."/>
            <person name="Liu M."/>
            <person name="Dettman J."/>
            <person name="Nalam V."/>
            <person name="Broders K.D."/>
        </authorList>
    </citation>
    <scope>NUCLEOTIDE SEQUENCE</scope>
    <source>
        <strain evidence="2">CCC 489</strain>
    </source>
</reference>
<name>A0A8K0JFJ9_9HYPO</name>
<sequence length="270" mass="29609">MTGHYKVTDETGKSGLSNLFDFSVISSAMVFAYHLVTFVSDILCKTHEPAEVEGRVERLIVKAMSLPRNMGSQRKQFYFNLFYSATTVFCFMNSTIYWFITRQHDSGAAAAAAAAANVVDSAINMPNAPCLSAPCTRVVVSLADMSQVSDLLGEGWFKAFVLVNLHAANSFLMVVEMLCFNSIKRPLSVGSHMLSLMALSGLYLAWAAVGKSVTGEYPFFWMDEAQVGSKEAVSLYSIGFVLLAPMMYILMQGFVGIRESLTRQRNSSGS</sequence>
<feature type="transmembrane region" description="Helical" evidence="1">
    <location>
        <begin position="77"/>
        <end position="100"/>
    </location>
</feature>
<feature type="transmembrane region" description="Helical" evidence="1">
    <location>
        <begin position="159"/>
        <end position="181"/>
    </location>
</feature>
<feature type="transmembrane region" description="Helical" evidence="1">
    <location>
        <begin position="193"/>
        <end position="213"/>
    </location>
</feature>
<evidence type="ECO:0000313" key="2">
    <source>
        <dbReference type="EMBL" id="KAG5928135.1"/>
    </source>
</evidence>
<keyword evidence="1" id="KW-0812">Transmembrane</keyword>
<feature type="transmembrane region" description="Helical" evidence="1">
    <location>
        <begin position="20"/>
        <end position="39"/>
    </location>
</feature>
<comment type="caution">
    <text evidence="2">The sequence shown here is derived from an EMBL/GenBank/DDBJ whole genome shotgun (WGS) entry which is preliminary data.</text>
</comment>
<gene>
    <name evidence="2" type="ORF">E4U42_001195</name>
</gene>
<dbReference type="Proteomes" id="UP000811619">
    <property type="component" value="Unassembled WGS sequence"/>
</dbReference>
<evidence type="ECO:0000256" key="1">
    <source>
        <dbReference type="SAM" id="Phobius"/>
    </source>
</evidence>
<organism evidence="2 3">
    <name type="scientific">Claviceps africana</name>
    <dbReference type="NCBI Taxonomy" id="83212"/>
    <lineage>
        <taxon>Eukaryota</taxon>
        <taxon>Fungi</taxon>
        <taxon>Dikarya</taxon>
        <taxon>Ascomycota</taxon>
        <taxon>Pezizomycotina</taxon>
        <taxon>Sordariomycetes</taxon>
        <taxon>Hypocreomycetidae</taxon>
        <taxon>Hypocreales</taxon>
        <taxon>Clavicipitaceae</taxon>
        <taxon>Claviceps</taxon>
    </lineage>
</organism>